<evidence type="ECO:0000313" key="3">
    <source>
        <dbReference type="Proteomes" id="UP001576776"/>
    </source>
</evidence>
<accession>A0ABV4YCB0</accession>
<keyword evidence="3" id="KW-1185">Reference proteome</keyword>
<evidence type="ECO:0000259" key="1">
    <source>
        <dbReference type="Pfam" id="PF07110"/>
    </source>
</evidence>
<evidence type="ECO:0000313" key="2">
    <source>
        <dbReference type="EMBL" id="MFB2936461.1"/>
    </source>
</evidence>
<dbReference type="Proteomes" id="UP001576776">
    <property type="component" value="Unassembled WGS sequence"/>
</dbReference>
<gene>
    <name evidence="2" type="ORF">ACE1B6_14515</name>
</gene>
<dbReference type="Gene3D" id="3.30.70.100">
    <property type="match status" value="2"/>
</dbReference>
<protein>
    <submittedName>
        <fullName evidence="2">EthD domain-containing protein</fullName>
    </submittedName>
</protein>
<proteinExistence type="predicted"/>
<dbReference type="EMBL" id="JBHFNS010000058">
    <property type="protein sequence ID" value="MFB2936461.1"/>
    <property type="molecule type" value="Genomic_DNA"/>
</dbReference>
<feature type="domain" description="EthD" evidence="1">
    <location>
        <begin position="34"/>
        <end position="120"/>
    </location>
</feature>
<name>A0ABV4YCB0_9CYAN</name>
<sequence length="324" mass="37298">MLLYKESTEKADYSARDAKGKVAFYVLLWKRNGVPLDLFFNYWKNVHGPVCARLPGQYQYWQYHLEHNHGGILPHLDGINYTTLEDEQFDAIAELTFESEADRQTWFEASAILMDDEHNIFRKAIGYVSNPGNSITYVDRIQTGDPNGSLGILKFHTMLRKADGVSTEDFRNYLKNSFTPAVIQNHSLLKFRLHLFEEVDNTRPPAAGVDHAEDPSQNYQAAFEIAFLNNLEMEKFFASKEYLTAVQNQAKYIKQISLFPERAPYTFVYNSEMTLAGKRTSHVAELITKIGSNHQLKEHIESLMVQQKLVDVATIDKSKNWLFK</sequence>
<dbReference type="SUPFAM" id="SSF54909">
    <property type="entry name" value="Dimeric alpha+beta barrel"/>
    <property type="match status" value="2"/>
</dbReference>
<dbReference type="InterPro" id="IPR009799">
    <property type="entry name" value="EthD_dom"/>
</dbReference>
<comment type="caution">
    <text evidence="2">The sequence shown here is derived from an EMBL/GenBank/DDBJ whole genome shotgun (WGS) entry which is preliminary data.</text>
</comment>
<dbReference type="InterPro" id="IPR011008">
    <property type="entry name" value="Dimeric_a/b-barrel"/>
</dbReference>
<dbReference type="RefSeq" id="WP_413257956.1">
    <property type="nucleotide sequence ID" value="NZ_JBHFNS010000058.1"/>
</dbReference>
<reference evidence="2 3" key="1">
    <citation type="submission" date="2024-09" db="EMBL/GenBank/DDBJ databases">
        <title>Floridaenema gen nov. (Aerosakkonemataceae, Aerosakkonematales ord. nov., Cyanobacteria) from benthic tropical and subtropical fresh waters, with the description of four new species.</title>
        <authorList>
            <person name="Moretto J.A."/>
            <person name="Berthold D.E."/>
            <person name="Lefler F.W."/>
            <person name="Huang I.-S."/>
            <person name="Laughinghouse H. IV."/>
        </authorList>
    </citation>
    <scope>NUCLEOTIDE SEQUENCE [LARGE SCALE GENOMIC DNA]</scope>
    <source>
        <strain evidence="2 3">BLCC-F154</strain>
    </source>
</reference>
<organism evidence="2 3">
    <name type="scientific">Floridaenema fluviatile BLCC-F154</name>
    <dbReference type="NCBI Taxonomy" id="3153640"/>
    <lineage>
        <taxon>Bacteria</taxon>
        <taxon>Bacillati</taxon>
        <taxon>Cyanobacteriota</taxon>
        <taxon>Cyanophyceae</taxon>
        <taxon>Oscillatoriophycideae</taxon>
        <taxon>Aerosakkonematales</taxon>
        <taxon>Aerosakkonemataceae</taxon>
        <taxon>Floridanema</taxon>
        <taxon>Floridanema fluviatile</taxon>
    </lineage>
</organism>
<dbReference type="Pfam" id="PF07110">
    <property type="entry name" value="EthD"/>
    <property type="match status" value="1"/>
</dbReference>